<dbReference type="Proteomes" id="UP000245876">
    <property type="component" value="Unassembled WGS sequence"/>
</dbReference>
<dbReference type="Gene3D" id="3.40.960.10">
    <property type="entry name" value="VSR Endonuclease"/>
    <property type="match status" value="1"/>
</dbReference>
<protein>
    <recommendedName>
        <fullName evidence="3">DUF559 domain-containing protein</fullName>
    </recommendedName>
</protein>
<sequence>MRDDLAQRKRDTLKRCTEEAKRLGRQLLFGMITALTLQSVPLPADCDLDAEVLHTVSSTKAKRIRVRNSPLRAHTWKAVSVAGRVRMNQHVFAIDLFHAWAQLAVHVPLLSLIALGDSIITATAQQPSLAKGRDASDIHRDFAVFVDGLASFNGKTACVRAAALVMPNVDSPKETECRLALQRHGIPCPVVNYTIPGMSFKSGVSMTLDMAWPEYRVGVEYDGDQHRTDKAQWRRDQGKRDRLRVRGWMIFSVTAANLVDDSARSELAFSVARQLAIRGMEFDFRVVAMTVEQLAATQRR</sequence>
<dbReference type="InterPro" id="IPR011335">
    <property type="entry name" value="Restrct_endonuc-II-like"/>
</dbReference>
<evidence type="ECO:0000313" key="2">
    <source>
        <dbReference type="Proteomes" id="UP000245876"/>
    </source>
</evidence>
<dbReference type="OrthoDB" id="3173471at2"/>
<reference evidence="1 2" key="1">
    <citation type="journal article" date="2018" name="Int. J. Syst. Evol. Microbiol.">
        <title>Bifidobacterium callitrichidarum sp. nov. from the faeces of the emperor tamarin (Saguinus imperator).</title>
        <authorList>
            <person name="Modesto M."/>
            <person name="Michelini S."/>
            <person name="Sansosti M.C."/>
            <person name="De Filippo C."/>
            <person name="Cavalieri D."/>
            <person name="Qvirist L."/>
            <person name="Andlid T."/>
            <person name="Spiezio C."/>
            <person name="Sandri C."/>
            <person name="Pascarelli S."/>
            <person name="Sgorbati B."/>
            <person name="Mattarelli P."/>
        </authorList>
    </citation>
    <scope>NUCLEOTIDE SEQUENCE [LARGE SCALE GENOMIC DNA]</scope>
    <source>
        <strain evidence="1 2">TRI 5</strain>
    </source>
</reference>
<organism evidence="1 2">
    <name type="scientific">Bifidobacterium callitrichidarum</name>
    <dbReference type="NCBI Taxonomy" id="2052941"/>
    <lineage>
        <taxon>Bacteria</taxon>
        <taxon>Bacillati</taxon>
        <taxon>Actinomycetota</taxon>
        <taxon>Actinomycetes</taxon>
        <taxon>Bifidobacteriales</taxon>
        <taxon>Bifidobacteriaceae</taxon>
        <taxon>Bifidobacterium</taxon>
    </lineage>
</organism>
<comment type="caution">
    <text evidence="1">The sequence shown here is derived from an EMBL/GenBank/DDBJ whole genome shotgun (WGS) entry which is preliminary data.</text>
</comment>
<evidence type="ECO:0008006" key="3">
    <source>
        <dbReference type="Google" id="ProtNLM"/>
    </source>
</evidence>
<evidence type="ECO:0000313" key="1">
    <source>
        <dbReference type="EMBL" id="PWG66614.1"/>
    </source>
</evidence>
<proteinExistence type="predicted"/>
<keyword evidence="2" id="KW-1185">Reference proteome</keyword>
<dbReference type="SUPFAM" id="SSF52980">
    <property type="entry name" value="Restriction endonuclease-like"/>
    <property type="match status" value="1"/>
</dbReference>
<accession>A0A2U2NC56</accession>
<dbReference type="EMBL" id="QFFM01000004">
    <property type="protein sequence ID" value="PWG66614.1"/>
    <property type="molecule type" value="Genomic_DNA"/>
</dbReference>
<name>A0A2U2NC56_9BIFI</name>
<dbReference type="AlphaFoldDB" id="A0A2U2NC56"/>
<gene>
    <name evidence="1" type="ORF">DF196_02940</name>
</gene>